<reference evidence="1" key="1">
    <citation type="submission" date="2023-06" db="EMBL/GenBank/DDBJ databases">
        <authorList>
            <consortium name="Clinical and Environmental Microbiology Branch: Whole genome sequencing antimicrobial resistance pathogens in the healthcare setting"/>
        </authorList>
    </citation>
    <scope>NUCLEOTIDE SEQUENCE</scope>
    <source>
        <strain evidence="1">Microbial</strain>
    </source>
</reference>
<dbReference type="EMBL" id="ABKSPD020000018">
    <property type="protein sequence ID" value="EKW9777795.1"/>
    <property type="molecule type" value="Genomic_DNA"/>
</dbReference>
<dbReference type="RefSeq" id="WP_147309795.1">
    <property type="nucleotide sequence ID" value="NZ_CP021694.1"/>
</dbReference>
<proteinExistence type="predicted"/>
<sequence>MSSFHLTKVTHARHSAAQCIAPKMPLSKAAQWKRVIPGIQRLQKAGRIRQNTSEEADTRYRVLCFFVDIRVTG</sequence>
<gene>
    <name evidence="1" type="ORF">PW210_003671</name>
</gene>
<evidence type="ECO:0000313" key="1">
    <source>
        <dbReference type="EMBL" id="EKW9777795.1"/>
    </source>
</evidence>
<dbReference type="Proteomes" id="UP001171165">
    <property type="component" value="Unassembled WGS sequence"/>
</dbReference>
<dbReference type="AlphaFoldDB" id="A0AAN3YWW9"/>
<accession>A0AAN3YWW9</accession>
<name>A0AAN3YWW9_PROMI</name>
<protein>
    <submittedName>
        <fullName evidence="1">Uncharacterized protein</fullName>
    </submittedName>
</protein>
<organism evidence="1 2">
    <name type="scientific">Proteus mirabilis</name>
    <dbReference type="NCBI Taxonomy" id="584"/>
    <lineage>
        <taxon>Bacteria</taxon>
        <taxon>Pseudomonadati</taxon>
        <taxon>Pseudomonadota</taxon>
        <taxon>Gammaproteobacteria</taxon>
        <taxon>Enterobacterales</taxon>
        <taxon>Morganellaceae</taxon>
        <taxon>Proteus</taxon>
    </lineage>
</organism>
<comment type="caution">
    <text evidence="1">The sequence shown here is derived from an EMBL/GenBank/DDBJ whole genome shotgun (WGS) entry which is preliminary data.</text>
</comment>
<evidence type="ECO:0000313" key="2">
    <source>
        <dbReference type="Proteomes" id="UP001171165"/>
    </source>
</evidence>